<evidence type="ECO:0000256" key="2">
    <source>
        <dbReference type="ARBA" id="ARBA00006484"/>
    </source>
</evidence>
<evidence type="ECO:0000256" key="1">
    <source>
        <dbReference type="ARBA" id="ARBA00004141"/>
    </source>
</evidence>
<dbReference type="CDD" id="cd05339">
    <property type="entry name" value="17beta-HSDXI-like_SDR_c"/>
    <property type="match status" value="1"/>
</dbReference>
<evidence type="ECO:0000256" key="11">
    <source>
        <dbReference type="ARBA" id="ARBA00082544"/>
    </source>
</evidence>
<dbReference type="SUPFAM" id="SSF51735">
    <property type="entry name" value="NAD(P)-binding Rossmann-fold domains"/>
    <property type="match status" value="1"/>
</dbReference>
<evidence type="ECO:0000256" key="5">
    <source>
        <dbReference type="ARBA" id="ARBA00022989"/>
    </source>
</evidence>
<evidence type="ECO:0000256" key="4">
    <source>
        <dbReference type="ARBA" id="ARBA00022857"/>
    </source>
</evidence>
<name>A0A9W8NNH3_9PEZI</name>
<evidence type="ECO:0000313" key="14">
    <source>
        <dbReference type="Proteomes" id="UP001148614"/>
    </source>
</evidence>
<keyword evidence="8" id="KW-0472">Membrane</keyword>
<dbReference type="Pfam" id="PF00106">
    <property type="entry name" value="adh_short"/>
    <property type="match status" value="1"/>
</dbReference>
<sequence>MTKLRRGIVPELQGRLPSSTPRVKHEILHDPRLNPATLAFQADLAKSGIRGYYKGVAVEPSLSISPKTSSPLPPKTRDAHVSQLSTGLTAILSLLFVSTLAADFVISNGQIFTPGFAILDAPQPGTPLGGNTMEVALDVSADGQLSLPPYDPDSPSLIHNITIFLYSYDTGRNFTITNGTATANNETLGDIMLSEPGSTVKHVKWTWPDCLIGDGQPDSDDSDRGDYNISIRQNFRLNGEDHYTIFDVPISVTNSIDFVGNNPACDTVNNPLLTPEEIDAETANSVGVLFAPGDATVAEVLNHMIEMPLHNGLIPREGFTADPILKLLGRTALNPSLLLPVYLLAKFTKRGEDLTMLHPTAYSRFKAVFYLALVRYLSKKISNGVTNGWSNDTYNWPEEIAVVTGGSGGIGGHVVKLLAERGLKVVVLDIQPLTFDAVCPNVHYFKCDITSAADLAAIAKEIRAKVGEPTILVNNAGVARGKTILETTERDFKFTFDVNVFAHYNTVKEFLPSMIQRNHGMVVTVASLASWLTVPSMVDYAMSKAAAMSFHEGLSAELKTRYNAPQVRTVLINQGYTKTALFTGYYNDSPFLMPALEPASVADGICRQIFTGRSGQVVMPTFGRVIQFIQALPHWYSYGLRTKGQNIMTNWKGRQVVEDLDMYYAEKDNWAGRPREGARAVGRQHAYPPATIDAESGINRTRPRGKPRKPKRSAPIEREHEASEVESDSDVQSELDKDYKDDSRRPVPRIKKADTRTQRFKANREDAKHSTPIAPHMLILSEPTKRISLSTIQRPATSEYIPCVRNMFVAVRALCNAVCDNIHIHKVCPEFFTPAIYLFYSHVVYFQILRAREAAGGLTLTRFERRALASYQRIGPLESWNIAGPLIGFVHSLGCVKSPDPYYSWIVPKVPDFSRLTAGRGLTGLSTVPGMGRLPVIPAQQQFLNLFANSTAQFHNEVLIPCLNLSVNNQFIGLSSSSATDADFQSLANNVAWLEPREIDATYGTTSTATKRSCLQRWSIPSLANTADLTSLEAFLGIDSNADFDWLSRLLPMAKTFSEFFLGSETLLNISPFSSLGALTHVTFSRSAAPEAADDVWYNTASGVKVAFKGFTNAPEGNQQTLLGIATSTNCEFTNYFSAIAADFSPSRTGPFFVDDPYAATNRERRARFLCKGSNQEDPADRFGGLLYRYYLND</sequence>
<dbReference type="InterPro" id="IPR020904">
    <property type="entry name" value="Sc_DH/Rdtase_CS"/>
</dbReference>
<evidence type="ECO:0000313" key="13">
    <source>
        <dbReference type="EMBL" id="KAJ3580245.1"/>
    </source>
</evidence>
<proteinExistence type="inferred from homology"/>
<dbReference type="InterPro" id="IPR002347">
    <property type="entry name" value="SDR_fam"/>
</dbReference>
<evidence type="ECO:0000256" key="7">
    <source>
        <dbReference type="ARBA" id="ARBA00023098"/>
    </source>
</evidence>
<evidence type="ECO:0000256" key="12">
    <source>
        <dbReference type="SAM" id="MobiDB-lite"/>
    </source>
</evidence>
<dbReference type="VEuPathDB" id="FungiDB:F4678DRAFT_448078"/>
<gene>
    <name evidence="13" type="ORF">NPX13_g318</name>
</gene>
<keyword evidence="3" id="KW-0812">Transmembrane</keyword>
<dbReference type="GO" id="GO:0016020">
    <property type="term" value="C:membrane"/>
    <property type="evidence" value="ECO:0007669"/>
    <property type="project" value="UniProtKB-SubCell"/>
</dbReference>
<dbReference type="Proteomes" id="UP001148614">
    <property type="component" value="Unassembled WGS sequence"/>
</dbReference>
<dbReference type="PANTHER" id="PTHR24322">
    <property type="entry name" value="PKSB"/>
    <property type="match status" value="1"/>
</dbReference>
<feature type="compositionally biased region" description="Basic and acidic residues" evidence="12">
    <location>
        <begin position="734"/>
        <end position="768"/>
    </location>
</feature>
<keyword evidence="6" id="KW-0560">Oxidoreductase</keyword>
<protein>
    <recommendedName>
        <fullName evidence="10">Short-chain dehydrogenase/reductase 3</fullName>
    </recommendedName>
    <alternativeName>
        <fullName evidence="11">Retinal short-chain dehydrogenase/reductase 1</fullName>
    </alternativeName>
</protein>
<reference evidence="13" key="1">
    <citation type="submission" date="2022-07" db="EMBL/GenBank/DDBJ databases">
        <title>Genome Sequence of Xylaria arbuscula.</title>
        <authorList>
            <person name="Buettner E."/>
        </authorList>
    </citation>
    <scope>NUCLEOTIDE SEQUENCE</scope>
    <source>
        <strain evidence="13">VT107</strain>
    </source>
</reference>
<dbReference type="Gene3D" id="3.40.50.720">
    <property type="entry name" value="NAD(P)-binding Rossmann-like Domain"/>
    <property type="match status" value="1"/>
</dbReference>
<dbReference type="GO" id="GO:0052650">
    <property type="term" value="F:all-trans-retinol dehydrogenase (NADP+) activity"/>
    <property type="evidence" value="ECO:0007669"/>
    <property type="project" value="UniProtKB-ARBA"/>
</dbReference>
<dbReference type="AlphaFoldDB" id="A0A9W8NNH3"/>
<comment type="caution">
    <text evidence="13">The sequence shown here is derived from an EMBL/GenBank/DDBJ whole genome shotgun (WGS) entry which is preliminary data.</text>
</comment>
<evidence type="ECO:0000256" key="6">
    <source>
        <dbReference type="ARBA" id="ARBA00023002"/>
    </source>
</evidence>
<accession>A0A9W8NNH3</accession>
<feature type="compositionally biased region" description="Acidic residues" evidence="12">
    <location>
        <begin position="724"/>
        <end position="733"/>
    </location>
</feature>
<comment type="subcellular location">
    <subcellularLocation>
        <location evidence="1">Membrane</location>
        <topology evidence="1">Multi-pass membrane protein</topology>
    </subcellularLocation>
</comment>
<comment type="function">
    <text evidence="9">Catalyzes the reduction of all-trans-retinal to all-trans-retinol in the presence of NADPH.</text>
</comment>
<keyword evidence="4" id="KW-0521">NADP</keyword>
<feature type="region of interest" description="Disordered" evidence="12">
    <location>
        <begin position="675"/>
        <end position="768"/>
    </location>
</feature>
<organism evidence="13 14">
    <name type="scientific">Xylaria arbuscula</name>
    <dbReference type="NCBI Taxonomy" id="114810"/>
    <lineage>
        <taxon>Eukaryota</taxon>
        <taxon>Fungi</taxon>
        <taxon>Dikarya</taxon>
        <taxon>Ascomycota</taxon>
        <taxon>Pezizomycotina</taxon>
        <taxon>Sordariomycetes</taxon>
        <taxon>Xylariomycetidae</taxon>
        <taxon>Xylariales</taxon>
        <taxon>Xylariaceae</taxon>
        <taxon>Xylaria</taxon>
    </lineage>
</organism>
<dbReference type="PRINTS" id="PR00080">
    <property type="entry name" value="SDRFAMILY"/>
</dbReference>
<dbReference type="PANTHER" id="PTHR24322:SF736">
    <property type="entry name" value="RETINOL DEHYDROGENASE 10"/>
    <property type="match status" value="1"/>
</dbReference>
<keyword evidence="5" id="KW-1133">Transmembrane helix</keyword>
<dbReference type="VEuPathDB" id="FungiDB:F4678DRAFT_448082"/>
<comment type="similarity">
    <text evidence="2">Belongs to the short-chain dehydrogenases/reductases (SDR) family.</text>
</comment>
<evidence type="ECO:0000256" key="3">
    <source>
        <dbReference type="ARBA" id="ARBA00022692"/>
    </source>
</evidence>
<keyword evidence="7" id="KW-0443">Lipid metabolism</keyword>
<dbReference type="PROSITE" id="PS00061">
    <property type="entry name" value="ADH_SHORT"/>
    <property type="match status" value="1"/>
</dbReference>
<keyword evidence="14" id="KW-1185">Reference proteome</keyword>
<feature type="compositionally biased region" description="Basic residues" evidence="12">
    <location>
        <begin position="701"/>
        <end position="712"/>
    </location>
</feature>
<dbReference type="PRINTS" id="PR00081">
    <property type="entry name" value="GDHRDH"/>
</dbReference>
<dbReference type="EMBL" id="JANPWZ010000020">
    <property type="protein sequence ID" value="KAJ3580245.1"/>
    <property type="molecule type" value="Genomic_DNA"/>
</dbReference>
<evidence type="ECO:0000256" key="9">
    <source>
        <dbReference type="ARBA" id="ARBA00059620"/>
    </source>
</evidence>
<feature type="compositionally biased region" description="Basic and acidic residues" evidence="12">
    <location>
        <begin position="714"/>
        <end position="723"/>
    </location>
</feature>
<evidence type="ECO:0000256" key="8">
    <source>
        <dbReference type="ARBA" id="ARBA00023136"/>
    </source>
</evidence>
<dbReference type="InterPro" id="IPR036291">
    <property type="entry name" value="NAD(P)-bd_dom_sf"/>
</dbReference>
<evidence type="ECO:0000256" key="10">
    <source>
        <dbReference type="ARBA" id="ARBA00068717"/>
    </source>
</evidence>
<dbReference type="FunFam" id="3.40.50.720:FF:000131">
    <property type="entry name" value="Short-chain dehydrogenase/reductase 3"/>
    <property type="match status" value="1"/>
</dbReference>